<keyword evidence="4 11" id="KW-0328">Glycosyltransferase</keyword>
<evidence type="ECO:0000256" key="11">
    <source>
        <dbReference type="RuleBase" id="RU363110"/>
    </source>
</evidence>
<feature type="transmembrane region" description="Helical" evidence="11">
    <location>
        <begin position="355"/>
        <end position="374"/>
    </location>
</feature>
<evidence type="ECO:0000256" key="6">
    <source>
        <dbReference type="ARBA" id="ARBA00022692"/>
    </source>
</evidence>
<dbReference type="PANTHER" id="PTHR12413">
    <property type="entry name" value="DOLICHYL GLYCOSYLTRANSFERASE"/>
    <property type="match status" value="1"/>
</dbReference>
<reference evidence="12" key="1">
    <citation type="submission" date="2022-07" db="EMBL/GenBank/DDBJ databases">
        <title>Phylogenomic reconstructions and comparative analyses of Kickxellomycotina fungi.</title>
        <authorList>
            <person name="Reynolds N.K."/>
            <person name="Stajich J.E."/>
            <person name="Barry K."/>
            <person name="Grigoriev I.V."/>
            <person name="Crous P."/>
            <person name="Smith M.E."/>
        </authorList>
    </citation>
    <scope>NUCLEOTIDE SEQUENCE</scope>
    <source>
        <strain evidence="12">RSA 861</strain>
    </source>
</reference>
<evidence type="ECO:0000256" key="2">
    <source>
        <dbReference type="ARBA" id="ARBA00004922"/>
    </source>
</evidence>
<dbReference type="GO" id="GO:0005789">
    <property type="term" value="C:endoplasmic reticulum membrane"/>
    <property type="evidence" value="ECO:0007669"/>
    <property type="project" value="UniProtKB-SubCell"/>
</dbReference>
<evidence type="ECO:0000256" key="3">
    <source>
        <dbReference type="ARBA" id="ARBA00008715"/>
    </source>
</evidence>
<keyword evidence="13" id="KW-1185">Reference proteome</keyword>
<accession>A0A9W8AA76</accession>
<evidence type="ECO:0000256" key="8">
    <source>
        <dbReference type="ARBA" id="ARBA00022989"/>
    </source>
</evidence>
<evidence type="ECO:0000256" key="5">
    <source>
        <dbReference type="ARBA" id="ARBA00022679"/>
    </source>
</evidence>
<dbReference type="EC" id="2.4.1.-" evidence="11"/>
<dbReference type="GO" id="GO:0042283">
    <property type="term" value="F:dolichyl pyrophosphate Glc1Man9GlcNAc2 alpha-1,3-glucosyltransferase activity"/>
    <property type="evidence" value="ECO:0007669"/>
    <property type="project" value="UniProtKB-EC"/>
</dbReference>
<proteinExistence type="inferred from homology"/>
<dbReference type="PANTHER" id="PTHR12413:SF2">
    <property type="entry name" value="DOLICHYL PYROPHOSPHATE GLC1MAN9GLCNAC2 ALPHA-1,3-GLUCOSYLTRANSFERASE-RELATED"/>
    <property type="match status" value="1"/>
</dbReference>
<dbReference type="InterPro" id="IPR004856">
    <property type="entry name" value="Glyco_trans_ALG6/ALG8"/>
</dbReference>
<sequence length="444" mass="49404">MRSFPSALRSKAATTVGGAPFLRDLFWFSTFTKLLLFSAYRSTDFEVHRNWLAITHQVPVAQWYEEATSVWTLDYPPFFAWTEYALSHLARWVDPGMLTLSADGYTSPACTVFQRLTVLITEQVLLWALARHYLAAANPATSVRRQLIVGLVFLNPGLYLVDHIHFQYNGALYGLLILAVTLVWEGRDLAGALAFTVLLNFKHIYMYFAPAFFVYLLSGYGLAAGLWSAPLRLARLGFAVLGVFAVSLGPFAYYGKLPHLAARLFPFRRGLCHALWAANFWSLYSTVDRVFLQALIRFGLADGLSDTAPGTRGVVGGVAFAVLPDVSAHWTFILTVVTQLPGLVWLFCRPTRVNFIKAVVLCGYTSFLFGWHVHEKAYMLTTVPMALLLEANDVAVRRLYLVASTAGAFGLFPLLYRPAETPVKLAITVAWTLIAFFALDLDSG</sequence>
<dbReference type="EMBL" id="JANBPT010000397">
    <property type="protein sequence ID" value="KAJ1922397.1"/>
    <property type="molecule type" value="Genomic_DNA"/>
</dbReference>
<keyword evidence="6 11" id="KW-0812">Transmembrane</keyword>
<keyword evidence="7 11" id="KW-0256">Endoplasmic reticulum</keyword>
<comment type="pathway">
    <text evidence="2 11">Protein modification; protein glycosylation.</text>
</comment>
<keyword evidence="8 11" id="KW-1133">Transmembrane helix</keyword>
<comment type="catalytic activity">
    <reaction evidence="10">
        <text>an alpha-D-Glc-(1-&gt;3)-alpha-D-Man-(1-&gt;2)-alpha-D-Man-(1-&gt;2)-alpha-D-Man-(1-&gt;3)-[alpha-D-Man-(1-&gt;2)-alpha-D-Man-(1-&gt;3)-[alpha-D-Man-(1-&gt;2)-alpha-D-Man-(1-&gt;6)]-alpha-D-Man-(1-&gt;6)]-beta-D-Man-(1-&gt;4)-beta-D-GlcNAc-(1-&gt;4)-alpha-D-GlcNAc-diphospho-di-trans,poly-cis-dolichol + a di-trans,poly-cis-dolichyl beta-D-glucosyl phosphate = an alpha-D-Glc-(1-&gt;3)-alpha-D-Glc-(1-&gt;3)-alpha-D-Man-(1-&gt;2)-alpha-D-Man-(1-&gt;2)-alpha-D-Man-(1-&gt;3)-[alpha-D-Man-(1-&gt;2)-alpha-D-Man-(1-&gt;3)-[alpha-D-Man-(1-&gt;2)-alpha-D-Man-(1-&gt;6)]-alpha-D-Man-(1-&gt;6)]-beta-D-Man-(1-&gt;4)-beta-D-GlcNAc-(1-&gt;4)-alpha-D-GlcNAc-diphospho-di-trans,poly-cis-dolichol + a di-trans,poly-cis-dolichyl phosphate + H(+)</text>
        <dbReference type="Rhea" id="RHEA:31307"/>
        <dbReference type="Rhea" id="RHEA-COMP:19498"/>
        <dbReference type="Rhea" id="RHEA-COMP:19502"/>
        <dbReference type="Rhea" id="RHEA-COMP:19521"/>
        <dbReference type="Rhea" id="RHEA-COMP:19522"/>
        <dbReference type="ChEBI" id="CHEBI:15378"/>
        <dbReference type="ChEBI" id="CHEBI:57525"/>
        <dbReference type="ChEBI" id="CHEBI:57683"/>
        <dbReference type="ChEBI" id="CHEBI:132521"/>
        <dbReference type="ChEBI" id="CHEBI:132522"/>
        <dbReference type="EC" id="2.4.1.265"/>
    </reaction>
    <physiologicalReaction direction="left-to-right" evidence="10">
        <dbReference type="Rhea" id="RHEA:31308"/>
    </physiologicalReaction>
</comment>
<keyword evidence="9 11" id="KW-0472">Membrane</keyword>
<protein>
    <recommendedName>
        <fullName evidence="11">Alpha-1,3-glucosyltransferase</fullName>
        <ecNumber evidence="11">2.4.1.-</ecNumber>
    </recommendedName>
</protein>
<evidence type="ECO:0000313" key="12">
    <source>
        <dbReference type="EMBL" id="KAJ1922397.1"/>
    </source>
</evidence>
<comment type="caution">
    <text evidence="11">Lacks conserved residue(s) required for the propagation of feature annotation.</text>
</comment>
<comment type="subcellular location">
    <subcellularLocation>
        <location evidence="1 11">Endoplasmic reticulum membrane</location>
        <topology evidence="1 11">Multi-pass membrane protein</topology>
    </subcellularLocation>
</comment>
<evidence type="ECO:0000313" key="13">
    <source>
        <dbReference type="Proteomes" id="UP001150569"/>
    </source>
</evidence>
<dbReference type="Proteomes" id="UP001150569">
    <property type="component" value="Unassembled WGS sequence"/>
</dbReference>
<feature type="transmembrane region" description="Helical" evidence="11">
    <location>
        <begin position="394"/>
        <end position="416"/>
    </location>
</feature>
<keyword evidence="5 11" id="KW-0808">Transferase</keyword>
<comment type="similarity">
    <text evidence="3 11">Belongs to the ALG6/ALG8 glucosyltransferase family.</text>
</comment>
<feature type="transmembrane region" description="Helical" evidence="11">
    <location>
        <begin position="423"/>
        <end position="439"/>
    </location>
</feature>
<comment type="caution">
    <text evidence="12">The sequence shown here is derived from an EMBL/GenBank/DDBJ whole genome shotgun (WGS) entry which is preliminary data.</text>
</comment>
<feature type="transmembrane region" description="Helical" evidence="11">
    <location>
        <begin position="328"/>
        <end position="348"/>
    </location>
</feature>
<evidence type="ECO:0000256" key="10">
    <source>
        <dbReference type="ARBA" id="ARBA00047346"/>
    </source>
</evidence>
<dbReference type="GO" id="GO:0006487">
    <property type="term" value="P:protein N-linked glycosylation"/>
    <property type="evidence" value="ECO:0007669"/>
    <property type="project" value="TreeGrafter"/>
</dbReference>
<feature type="transmembrane region" description="Helical" evidence="11">
    <location>
        <begin position="166"/>
        <end position="184"/>
    </location>
</feature>
<evidence type="ECO:0000256" key="1">
    <source>
        <dbReference type="ARBA" id="ARBA00004477"/>
    </source>
</evidence>
<evidence type="ECO:0000256" key="9">
    <source>
        <dbReference type="ARBA" id="ARBA00023136"/>
    </source>
</evidence>
<evidence type="ECO:0000256" key="4">
    <source>
        <dbReference type="ARBA" id="ARBA00022676"/>
    </source>
</evidence>
<dbReference type="AlphaFoldDB" id="A0A9W8AA76"/>
<dbReference type="OrthoDB" id="1689333at2759"/>
<evidence type="ECO:0000256" key="7">
    <source>
        <dbReference type="ARBA" id="ARBA00022824"/>
    </source>
</evidence>
<feature type="transmembrane region" description="Helical" evidence="11">
    <location>
        <begin position="233"/>
        <end position="254"/>
    </location>
</feature>
<organism evidence="12 13">
    <name type="scientific">Tieghemiomyces parasiticus</name>
    <dbReference type="NCBI Taxonomy" id="78921"/>
    <lineage>
        <taxon>Eukaryota</taxon>
        <taxon>Fungi</taxon>
        <taxon>Fungi incertae sedis</taxon>
        <taxon>Zoopagomycota</taxon>
        <taxon>Kickxellomycotina</taxon>
        <taxon>Dimargaritomycetes</taxon>
        <taxon>Dimargaritales</taxon>
        <taxon>Dimargaritaceae</taxon>
        <taxon>Tieghemiomyces</taxon>
    </lineage>
</organism>
<name>A0A9W8AA76_9FUNG</name>
<gene>
    <name evidence="12" type="primary">ALG8_1</name>
    <name evidence="12" type="ORF">IWQ60_006552</name>
</gene>
<dbReference type="Pfam" id="PF03155">
    <property type="entry name" value="Alg6_Alg8"/>
    <property type="match status" value="1"/>
</dbReference>
<feature type="transmembrane region" description="Helical" evidence="11">
    <location>
        <begin position="204"/>
        <end position="226"/>
    </location>
</feature>